<dbReference type="EC" id="2.7.4.3" evidence="5 7"/>
<gene>
    <name evidence="5 9" type="primary">adk</name>
    <name evidence="9" type="ORF">PRHACTZTBTEA_107</name>
</gene>
<dbReference type="Gene3D" id="3.40.50.300">
    <property type="entry name" value="P-loop containing nucleotide triphosphate hydrolases"/>
    <property type="match status" value="1"/>
</dbReference>
<evidence type="ECO:0000256" key="1">
    <source>
        <dbReference type="ARBA" id="ARBA00022679"/>
    </source>
</evidence>
<dbReference type="RefSeq" id="WP_341765096.1">
    <property type="nucleotide sequence ID" value="NZ_OZ034688.1"/>
</dbReference>
<comment type="subunit">
    <text evidence="5 7">Monomer.</text>
</comment>
<keyword evidence="5" id="KW-0963">Cytoplasm</keyword>
<keyword evidence="4 5" id="KW-0418">Kinase</keyword>
<dbReference type="Proteomes" id="UP001497533">
    <property type="component" value="Chromosome"/>
</dbReference>
<accession>A0ABM9NNI8</accession>
<evidence type="ECO:0000259" key="8">
    <source>
        <dbReference type="Pfam" id="PF05191"/>
    </source>
</evidence>
<evidence type="ECO:0000256" key="6">
    <source>
        <dbReference type="RuleBase" id="RU003330"/>
    </source>
</evidence>
<feature type="binding site" evidence="5">
    <location>
        <begin position="57"/>
        <end position="59"/>
    </location>
    <ligand>
        <name>AMP</name>
        <dbReference type="ChEBI" id="CHEBI:456215"/>
    </ligand>
</feature>
<feature type="binding site" evidence="5">
    <location>
        <position position="92"/>
    </location>
    <ligand>
        <name>AMP</name>
        <dbReference type="ChEBI" id="CHEBI:456215"/>
    </ligand>
</feature>
<feature type="binding site" evidence="5">
    <location>
        <begin position="132"/>
        <end position="133"/>
    </location>
    <ligand>
        <name>ATP</name>
        <dbReference type="ChEBI" id="CHEBI:30616"/>
    </ligand>
</feature>
<dbReference type="GO" id="GO:0004017">
    <property type="term" value="F:AMP kinase activity"/>
    <property type="evidence" value="ECO:0007669"/>
    <property type="project" value="UniProtKB-EC"/>
</dbReference>
<evidence type="ECO:0000256" key="5">
    <source>
        <dbReference type="HAMAP-Rule" id="MF_00235"/>
    </source>
</evidence>
<comment type="similarity">
    <text evidence="5 6">Belongs to the adenylate kinase family.</text>
</comment>
<evidence type="ECO:0000256" key="3">
    <source>
        <dbReference type="ARBA" id="ARBA00022741"/>
    </source>
</evidence>
<evidence type="ECO:0000256" key="2">
    <source>
        <dbReference type="ARBA" id="ARBA00022727"/>
    </source>
</evidence>
<name>A0ABM9NNI8_9GAMM</name>
<feature type="domain" description="Adenylate kinase active site lid" evidence="8">
    <location>
        <begin position="123"/>
        <end position="158"/>
    </location>
</feature>
<dbReference type="SUPFAM" id="SSF52540">
    <property type="entry name" value="P-loop containing nucleoside triphosphate hydrolases"/>
    <property type="match status" value="1"/>
</dbReference>
<feature type="binding site" evidence="5">
    <location>
        <position position="156"/>
    </location>
    <ligand>
        <name>AMP</name>
        <dbReference type="ChEBI" id="CHEBI:456215"/>
    </ligand>
</feature>
<comment type="subcellular location">
    <subcellularLocation>
        <location evidence="5 7">Cytoplasm</location>
    </subcellularLocation>
</comment>
<comment type="catalytic activity">
    <reaction evidence="5 7">
        <text>AMP + ATP = 2 ADP</text>
        <dbReference type="Rhea" id="RHEA:12973"/>
        <dbReference type="ChEBI" id="CHEBI:30616"/>
        <dbReference type="ChEBI" id="CHEBI:456215"/>
        <dbReference type="ChEBI" id="CHEBI:456216"/>
        <dbReference type="EC" id="2.7.4.3"/>
    </reaction>
</comment>
<evidence type="ECO:0000313" key="9">
    <source>
        <dbReference type="EMBL" id="CAL1329039.1"/>
    </source>
</evidence>
<comment type="caution">
    <text evidence="5">Lacks conserved residue(s) required for the propagation of feature annotation.</text>
</comment>
<keyword evidence="10" id="KW-1185">Reference proteome</keyword>
<dbReference type="EMBL" id="OZ034688">
    <property type="protein sequence ID" value="CAL1329039.1"/>
    <property type="molecule type" value="Genomic_DNA"/>
</dbReference>
<keyword evidence="3 5" id="KW-0547">Nucleotide-binding</keyword>
<evidence type="ECO:0000256" key="4">
    <source>
        <dbReference type="ARBA" id="ARBA00022777"/>
    </source>
</evidence>
<dbReference type="InterPro" id="IPR027417">
    <property type="entry name" value="P-loop_NTPase"/>
</dbReference>
<dbReference type="PROSITE" id="PS00113">
    <property type="entry name" value="ADENYLATE_KINASE"/>
    <property type="match status" value="1"/>
</dbReference>
<dbReference type="InterPro" id="IPR006259">
    <property type="entry name" value="Adenyl_kin_sub"/>
</dbReference>
<evidence type="ECO:0000256" key="7">
    <source>
        <dbReference type="RuleBase" id="RU003331"/>
    </source>
</evidence>
<proteinExistence type="inferred from homology"/>
<protein>
    <recommendedName>
        <fullName evidence="5 7">Adenylate kinase</fullName>
        <shortName evidence="5">AK</shortName>
        <ecNumber evidence="5 7">2.7.4.3</ecNumber>
    </recommendedName>
    <alternativeName>
        <fullName evidence="5">ATP-AMP transphosphorylase</fullName>
    </alternativeName>
    <alternativeName>
        <fullName evidence="5">ATP:AMP phosphotransferase</fullName>
    </alternativeName>
    <alternativeName>
        <fullName evidence="5">Adenylate monophosphate kinase</fullName>
    </alternativeName>
</protein>
<feature type="region of interest" description="LID" evidence="5">
    <location>
        <begin position="122"/>
        <end position="159"/>
    </location>
</feature>
<dbReference type="PANTHER" id="PTHR23359">
    <property type="entry name" value="NUCLEOTIDE KINASE"/>
    <property type="match status" value="1"/>
</dbReference>
<feature type="binding site" evidence="5">
    <location>
        <position position="31"/>
    </location>
    <ligand>
        <name>AMP</name>
        <dbReference type="ChEBI" id="CHEBI:456215"/>
    </ligand>
</feature>
<feature type="binding site" evidence="5">
    <location>
        <begin position="10"/>
        <end position="15"/>
    </location>
    <ligand>
        <name>ATP</name>
        <dbReference type="ChEBI" id="CHEBI:30616"/>
    </ligand>
</feature>
<keyword evidence="2 5" id="KW-0545">Nucleotide biosynthesis</keyword>
<dbReference type="HAMAP" id="MF_00235">
    <property type="entry name" value="Adenylate_kinase_Adk"/>
    <property type="match status" value="1"/>
</dbReference>
<feature type="binding site" evidence="5">
    <location>
        <position position="36"/>
    </location>
    <ligand>
        <name>AMP</name>
        <dbReference type="ChEBI" id="CHEBI:456215"/>
    </ligand>
</feature>
<keyword evidence="1 5" id="KW-0808">Transferase</keyword>
<feature type="region of interest" description="NMP" evidence="5">
    <location>
        <begin position="30"/>
        <end position="59"/>
    </location>
</feature>
<dbReference type="PRINTS" id="PR00094">
    <property type="entry name" value="ADENYLTKNASE"/>
</dbReference>
<comment type="domain">
    <text evidence="5">Consists of three domains, a large central CORE domain and two small peripheral domains, NMPbind and LID, which undergo movements during catalysis. The LID domain closes over the site of phosphoryl transfer upon ATP binding. Assembling and dissambling the active center during each catalytic cycle provides an effective means to prevent ATP hydrolysis.</text>
</comment>
<dbReference type="Pfam" id="PF00406">
    <property type="entry name" value="ADK"/>
    <property type="match status" value="1"/>
</dbReference>
<evidence type="ECO:0000313" key="10">
    <source>
        <dbReference type="Proteomes" id="UP001497533"/>
    </source>
</evidence>
<dbReference type="InterPro" id="IPR007862">
    <property type="entry name" value="Adenylate_kinase_lid-dom"/>
</dbReference>
<feature type="binding site" evidence="5">
    <location>
        <position position="200"/>
    </location>
    <ligand>
        <name>ATP</name>
        <dbReference type="ChEBI" id="CHEBI:30616"/>
    </ligand>
</feature>
<dbReference type="Pfam" id="PF05191">
    <property type="entry name" value="ADK_lid"/>
    <property type="match status" value="1"/>
</dbReference>
<dbReference type="InterPro" id="IPR033690">
    <property type="entry name" value="Adenylat_kinase_CS"/>
</dbReference>
<organism evidence="9 10">
    <name type="scientific">Candidatus Providencia siddallii</name>
    <dbReference type="NCBI Taxonomy" id="1715285"/>
    <lineage>
        <taxon>Bacteria</taxon>
        <taxon>Pseudomonadati</taxon>
        <taxon>Pseudomonadota</taxon>
        <taxon>Gammaproteobacteria</taxon>
        <taxon>Enterobacterales</taxon>
        <taxon>Morganellaceae</taxon>
        <taxon>Providencia</taxon>
    </lineage>
</organism>
<feature type="binding site" evidence="5">
    <location>
        <position position="123"/>
    </location>
    <ligand>
        <name>ATP</name>
        <dbReference type="ChEBI" id="CHEBI:30616"/>
    </ligand>
</feature>
<comment type="function">
    <text evidence="5">Catalyzes the reversible transfer of the terminal phosphate group between ATP and AMP. Plays an important role in cellular energy homeostasis and in adenine nucleotide metabolism.</text>
</comment>
<dbReference type="NCBIfam" id="TIGR01351">
    <property type="entry name" value="adk"/>
    <property type="match status" value="1"/>
</dbReference>
<dbReference type="InterPro" id="IPR000850">
    <property type="entry name" value="Adenylat/UMP-CMP_kin"/>
</dbReference>
<dbReference type="NCBIfam" id="NF001379">
    <property type="entry name" value="PRK00279.1-1"/>
    <property type="match status" value="1"/>
</dbReference>
<keyword evidence="5 7" id="KW-0067">ATP-binding</keyword>
<feature type="binding site" evidence="5">
    <location>
        <begin position="85"/>
        <end position="88"/>
    </location>
    <ligand>
        <name>AMP</name>
        <dbReference type="ChEBI" id="CHEBI:456215"/>
    </ligand>
</feature>
<dbReference type="CDD" id="cd01428">
    <property type="entry name" value="ADK"/>
    <property type="match status" value="1"/>
</dbReference>
<sequence>MRIILLGAPGTGKGTQASFISKKYNIPHISTGNILRSVIKSGNKLGLYINDLMNNGKLINDDLVISLIKNRIKENDCCNGFLFDGFPRTIFQANAMKEAFIKIDYIFELIVSDEIIINRIIGRRTHVSSGRIYHIIFNPPKNVNKDDITGEELVVRDDDQENIIRKRLIEYHKLTIPLIGYFQNEDKKGNLKFFKIDSSRGIFEINNELLKILNWLFIYKCMFNINNQWIF</sequence>
<reference evidence="9" key="1">
    <citation type="submission" date="2024-04" db="EMBL/GenBank/DDBJ databases">
        <authorList>
            <person name="Manzano-Marin A."/>
            <person name="Manzano-Marin A."/>
            <person name="Alejandro Manzano Marin A."/>
        </authorList>
    </citation>
    <scope>NUCLEOTIDE SEQUENCE [LARGE SCALE GENOMIC DNA]</scope>
    <source>
        <strain evidence="9">TABTEA</strain>
    </source>
</reference>
<comment type="pathway">
    <text evidence="5">Purine metabolism; AMP biosynthesis via salvage pathway; AMP from ADP: step 1/1.</text>
</comment>
<feature type="binding site" evidence="5">
    <location>
        <position position="167"/>
    </location>
    <ligand>
        <name>AMP</name>
        <dbReference type="ChEBI" id="CHEBI:456215"/>
    </ligand>
</feature>